<dbReference type="Proteomes" id="UP000482487">
    <property type="component" value="Unassembled WGS sequence"/>
</dbReference>
<dbReference type="Pfam" id="PF14403">
    <property type="entry name" value="CP_ATPgrasp_2"/>
    <property type="match status" value="1"/>
</dbReference>
<gene>
    <name evidence="3" type="ORF">GTA51_08245</name>
</gene>
<feature type="domain" description="Circularly permuted ATP-grasp type 2" evidence="2">
    <location>
        <begin position="82"/>
        <end position="457"/>
    </location>
</feature>
<dbReference type="RefSeq" id="WP_160960201.1">
    <property type="nucleotide sequence ID" value="NZ_WVUD01000011.1"/>
</dbReference>
<reference evidence="3 4" key="1">
    <citation type="submission" date="2020-01" db="EMBL/GenBank/DDBJ databases">
        <title>Genome sequence of Desulfovibrio aerotolerans DSM 16695(T).</title>
        <authorList>
            <person name="Karnachuk O."/>
            <person name="Avakyan M."/>
            <person name="Mardanov A."/>
            <person name="Kadnikov V."/>
            <person name="Ravin N."/>
        </authorList>
    </citation>
    <scope>NUCLEOTIDE SEQUENCE [LARGE SCALE GENOMIC DNA]</scope>
    <source>
        <strain evidence="3 4">DSM 16695</strain>
    </source>
</reference>
<dbReference type="Gene3D" id="3.30.1490.270">
    <property type="match status" value="1"/>
</dbReference>
<dbReference type="PANTHER" id="PTHR34595">
    <property type="entry name" value="BLR5612 PROTEIN"/>
    <property type="match status" value="1"/>
</dbReference>
<sequence>MLPKMDFDNYDTGPFYDEMFTPDGRPRDGCRLLHGKVESLPPGEIRTRQTAAEQAFYDMGITFTVYGHEEGTEKIFPFDIIPRVIEAAEWDSLERGLVQRIRALNLFIDDVYHQGRIMADGVIPRSIVESSSGYFKECQGLNPPRGVWCHITGSDLVRDETGRFMVLEDNLRCPSGVSYVLANRRILKRTFPQVFETIDIRPVDDYAPLLLDMLHAIAPPAVGRPTAALLTPGVYNSAYFEHTFLAQQAGIELVEGRDLVVADGYVHMRTTKGLKKVDVLYRRVGEDFLDPKVFRPDSLLGVPGIMEVYKAGRVAMANAPGTGVADDKVVYAYVPQMIRYYLGETPLIDNVETFLCWEDKQRRHVLENLDTMVVKAAAESGGYGMLVGPAATPEERAAFAAKIEADPRNYIAQPTINLSRAPVLVDDHFEGRHVDLRPYILYGEDIRVIPGGLTRVALKRGSLVVNSSQGGGSKDTWVLGPGQARQG</sequence>
<name>A0A7C9ILD6_9BACT</name>
<protein>
    <submittedName>
        <fullName evidence="3">Circularly permuted type 2 ATP-grasp protein</fullName>
    </submittedName>
</protein>
<dbReference type="EMBL" id="WVUD01000011">
    <property type="protein sequence ID" value="MYL83124.1"/>
    <property type="molecule type" value="Genomic_DNA"/>
</dbReference>
<organism evidence="3 4">
    <name type="scientific">Solidesulfovibrio aerotolerans</name>
    <dbReference type="NCBI Taxonomy" id="295255"/>
    <lineage>
        <taxon>Bacteria</taxon>
        <taxon>Pseudomonadati</taxon>
        <taxon>Thermodesulfobacteriota</taxon>
        <taxon>Desulfovibrionia</taxon>
        <taxon>Desulfovibrionales</taxon>
        <taxon>Desulfovibrionaceae</taxon>
        <taxon>Solidesulfovibrio</taxon>
    </lineage>
</organism>
<evidence type="ECO:0000256" key="1">
    <source>
        <dbReference type="SAM" id="MobiDB-lite"/>
    </source>
</evidence>
<keyword evidence="4" id="KW-1185">Reference proteome</keyword>
<dbReference type="OrthoDB" id="9804079at2"/>
<dbReference type="AlphaFoldDB" id="A0A7C9ILD6"/>
<feature type="region of interest" description="Disordered" evidence="1">
    <location>
        <begin position="466"/>
        <end position="487"/>
    </location>
</feature>
<dbReference type="InterPro" id="IPR016450">
    <property type="entry name" value="UCP005522"/>
</dbReference>
<dbReference type="InterPro" id="IPR051680">
    <property type="entry name" value="ATP-dep_Glu-Cys_Ligase-2"/>
</dbReference>
<dbReference type="PIRSF" id="PIRSF005522">
    <property type="entry name" value="UCP005522"/>
    <property type="match status" value="1"/>
</dbReference>
<comment type="caution">
    <text evidence="3">The sequence shown here is derived from an EMBL/GenBank/DDBJ whole genome shotgun (WGS) entry which is preliminary data.</text>
</comment>
<evidence type="ECO:0000259" key="2">
    <source>
        <dbReference type="Pfam" id="PF14403"/>
    </source>
</evidence>
<proteinExistence type="predicted"/>
<accession>A0A7C9ILD6</accession>
<dbReference type="SUPFAM" id="SSF56059">
    <property type="entry name" value="Glutathione synthetase ATP-binding domain-like"/>
    <property type="match status" value="1"/>
</dbReference>
<evidence type="ECO:0000313" key="3">
    <source>
        <dbReference type="EMBL" id="MYL83124.1"/>
    </source>
</evidence>
<dbReference type="InterPro" id="IPR025841">
    <property type="entry name" value="CP_ATPgrasp_2"/>
</dbReference>
<dbReference type="Gene3D" id="3.40.50.11290">
    <property type="match status" value="1"/>
</dbReference>
<evidence type="ECO:0000313" key="4">
    <source>
        <dbReference type="Proteomes" id="UP000482487"/>
    </source>
</evidence>
<dbReference type="PANTHER" id="PTHR34595:SF7">
    <property type="entry name" value="SLL1039 PROTEIN"/>
    <property type="match status" value="1"/>
</dbReference>